<dbReference type="EC" id="7.2.2.9" evidence="13"/>
<keyword evidence="4" id="KW-0597">Phosphoprotein</keyword>
<dbReference type="GO" id="GO:0055070">
    <property type="term" value="P:copper ion homeostasis"/>
    <property type="evidence" value="ECO:0007669"/>
    <property type="project" value="TreeGrafter"/>
</dbReference>
<evidence type="ECO:0000256" key="4">
    <source>
        <dbReference type="ARBA" id="ARBA00022553"/>
    </source>
</evidence>
<evidence type="ECO:0000256" key="12">
    <source>
        <dbReference type="ARBA" id="ARBA00037143"/>
    </source>
</evidence>
<dbReference type="Pfam" id="PF00702">
    <property type="entry name" value="Hydrolase"/>
    <property type="match status" value="1"/>
</dbReference>
<evidence type="ECO:0000256" key="7">
    <source>
        <dbReference type="ARBA" id="ARBA00022741"/>
    </source>
</evidence>
<dbReference type="InterPro" id="IPR036412">
    <property type="entry name" value="HAD-like_sf"/>
</dbReference>
<dbReference type="PROSITE" id="PS50846">
    <property type="entry name" value="HMA_2"/>
    <property type="match status" value="1"/>
</dbReference>
<feature type="transmembrane region" description="Helical" evidence="16">
    <location>
        <begin position="358"/>
        <end position="384"/>
    </location>
</feature>
<name>A0A1S6U7I8_9BACT</name>
<evidence type="ECO:0000256" key="14">
    <source>
        <dbReference type="ARBA" id="ARBA00040690"/>
    </source>
</evidence>
<feature type="domain" description="HMA" evidence="17">
    <location>
        <begin position="2"/>
        <end position="67"/>
    </location>
</feature>
<dbReference type="InterPro" id="IPR036163">
    <property type="entry name" value="HMA_dom_sf"/>
</dbReference>
<dbReference type="InterPro" id="IPR001757">
    <property type="entry name" value="P_typ_ATPase"/>
</dbReference>
<feature type="transmembrane region" description="Helical" evidence="16">
    <location>
        <begin position="86"/>
        <end position="103"/>
    </location>
</feature>
<organism evidence="18 19">
    <name type="scientific">Campylobacter pinnipediorum subsp. caledonicus</name>
    <dbReference type="NCBI Taxonomy" id="1874362"/>
    <lineage>
        <taxon>Bacteria</taxon>
        <taxon>Pseudomonadati</taxon>
        <taxon>Campylobacterota</taxon>
        <taxon>Epsilonproteobacteria</taxon>
        <taxon>Campylobacterales</taxon>
        <taxon>Campylobacteraceae</taxon>
        <taxon>Campylobacter</taxon>
    </lineage>
</organism>
<dbReference type="Pfam" id="PF00122">
    <property type="entry name" value="E1-E2_ATPase"/>
    <property type="match status" value="1"/>
</dbReference>
<dbReference type="Gene3D" id="3.40.50.1000">
    <property type="entry name" value="HAD superfamily/HAD-like"/>
    <property type="match status" value="1"/>
</dbReference>
<feature type="transmembrane region" description="Helical" evidence="16">
    <location>
        <begin position="109"/>
        <end position="126"/>
    </location>
</feature>
<evidence type="ECO:0000256" key="3">
    <source>
        <dbReference type="ARBA" id="ARBA00006024"/>
    </source>
</evidence>
<evidence type="ECO:0000259" key="17">
    <source>
        <dbReference type="PROSITE" id="PS50846"/>
    </source>
</evidence>
<keyword evidence="7 16" id="KW-0547">Nucleotide-binding</keyword>
<dbReference type="AlphaFoldDB" id="A0A1S6U7I8"/>
<dbReference type="Gene3D" id="3.40.1110.10">
    <property type="entry name" value="Calcium-transporting ATPase, cytoplasmic domain N"/>
    <property type="match status" value="1"/>
</dbReference>
<comment type="catalytic activity">
    <reaction evidence="15">
        <text>Cu(2+)(in) + ATP + H2O = Cu(2+)(out) + ADP + phosphate + H(+)</text>
        <dbReference type="Rhea" id="RHEA:10376"/>
        <dbReference type="ChEBI" id="CHEBI:15377"/>
        <dbReference type="ChEBI" id="CHEBI:15378"/>
        <dbReference type="ChEBI" id="CHEBI:29036"/>
        <dbReference type="ChEBI" id="CHEBI:30616"/>
        <dbReference type="ChEBI" id="CHEBI:43474"/>
        <dbReference type="ChEBI" id="CHEBI:456216"/>
        <dbReference type="EC" id="7.2.2.9"/>
    </reaction>
</comment>
<dbReference type="PANTHER" id="PTHR43520:SF8">
    <property type="entry name" value="P-TYPE CU(+) TRANSPORTER"/>
    <property type="match status" value="1"/>
</dbReference>
<feature type="transmembrane region" description="Helical" evidence="16">
    <location>
        <begin position="664"/>
        <end position="686"/>
    </location>
</feature>
<dbReference type="InterPro" id="IPR008250">
    <property type="entry name" value="ATPase_P-typ_transduc_dom_A_sf"/>
</dbReference>
<dbReference type="SUPFAM" id="SSF81665">
    <property type="entry name" value="Calcium ATPase, transmembrane domain M"/>
    <property type="match status" value="1"/>
</dbReference>
<evidence type="ECO:0000256" key="1">
    <source>
        <dbReference type="ARBA" id="ARBA00004127"/>
    </source>
</evidence>
<evidence type="ECO:0000256" key="2">
    <source>
        <dbReference type="ARBA" id="ARBA00004236"/>
    </source>
</evidence>
<dbReference type="RefSeq" id="WP_078424479.1">
    <property type="nucleotide sequence ID" value="NZ_CP017258.1"/>
</dbReference>
<dbReference type="SFLD" id="SFLDF00027">
    <property type="entry name" value="p-type_atpase"/>
    <property type="match status" value="1"/>
</dbReference>
<dbReference type="NCBIfam" id="TIGR01525">
    <property type="entry name" value="ATPase-IB_hvy"/>
    <property type="match status" value="1"/>
</dbReference>
<dbReference type="GO" id="GO:0012505">
    <property type="term" value="C:endomembrane system"/>
    <property type="evidence" value="ECO:0007669"/>
    <property type="project" value="UniProtKB-SubCell"/>
</dbReference>
<dbReference type="Gene3D" id="3.30.70.100">
    <property type="match status" value="1"/>
</dbReference>
<evidence type="ECO:0000256" key="15">
    <source>
        <dbReference type="ARBA" id="ARBA00047424"/>
    </source>
</evidence>
<dbReference type="NCBIfam" id="TIGR01494">
    <property type="entry name" value="ATPase_P-type"/>
    <property type="match status" value="1"/>
</dbReference>
<comment type="similarity">
    <text evidence="3 16">Belongs to the cation transport ATPase (P-type) (TC 3.A.3) family. Type IB subfamily.</text>
</comment>
<keyword evidence="16" id="KW-1003">Cell membrane</keyword>
<gene>
    <name evidence="18" type="primary">copA</name>
    <name evidence="18" type="ORF">CPIN18021_0831</name>
</gene>
<dbReference type="Proteomes" id="UP000190868">
    <property type="component" value="Chromosome"/>
</dbReference>
<dbReference type="GO" id="GO:0043682">
    <property type="term" value="F:P-type divalent copper transporter activity"/>
    <property type="evidence" value="ECO:0007669"/>
    <property type="project" value="UniProtKB-EC"/>
</dbReference>
<keyword evidence="11 16" id="KW-0472">Membrane</keyword>
<sequence>MQKIKLNISGMSCVNCSNAVERVALKVDGVSSAKVNFANGVGEFEVKDDEILQNLKAKIKKLGYDIAFNIEEFEEKQRLYVLNLRNNFISALIISCIIMSLEIFFNQTIIINTIMILLAIFAIFYNGKMFFSHAIGSLRNKNYDMNVLVALGSLSALFHSVFVIIFKDLLPNNLTHIYVGGATMIITFVLLGKFLEERSKAKAGDYLKTLMDMSAKTATIIKPDGQNEEIPIADLKINDIVIVKNGYNIPSDGVIIQGGAEIDTSTLTGESIPKYHGIGDAVYAGTTNANGHIIIKITKLSNQTLLSQILALLSDATTKKMPVSRLADKVANVFVPIVISLSIITFTIWVIITKNYTYAIISAINVLIISCPCALGLATPIAIISSLSRGAKGGILIKNPEVIESIKDIKFAIFDKTGTLSKGEISVSYSDLDENELSLVSSVENLSEHPISKAIVKFAKDKNIKILNLKGEFKNHLGLGVTYKDDKNTIIIGNKKLLENFNIDIPNQEKNQSQDIQSFIYYAKNNNFIGTIGISDELKDDAIQSIQELKKHNITPIIISGDNENSVKNVAKKLEINEFYANTMPHEKLNILKNIQSKGKVLFVGDGINDSLCLKQSDVGIAMNSGSDIAKSSGDIVLVKNQLRDVIFTLKLAKKTMKTIKQNLFWAFIYNLICIPVAAGVLYPTFGLLLNPMYAAFAMCFSSINVVLNSIRLKFVKF</sequence>
<protein>
    <recommendedName>
        <fullName evidence="14">Copper-transporting ATPase</fullName>
        <ecNumber evidence="13">7.2.2.9</ecNumber>
    </recommendedName>
</protein>
<keyword evidence="19" id="KW-1185">Reference proteome</keyword>
<keyword evidence="8 16" id="KW-0067">ATP-binding</keyword>
<dbReference type="SFLD" id="SFLDG00002">
    <property type="entry name" value="C1.7:_P-type_atpase_like"/>
    <property type="match status" value="1"/>
</dbReference>
<evidence type="ECO:0000256" key="13">
    <source>
        <dbReference type="ARBA" id="ARBA00038904"/>
    </source>
</evidence>
<keyword evidence="5 16" id="KW-0812">Transmembrane</keyword>
<keyword evidence="9" id="KW-1278">Translocase</keyword>
<comment type="subcellular location">
    <subcellularLocation>
        <location evidence="2 16">Cell membrane</location>
    </subcellularLocation>
    <subcellularLocation>
        <location evidence="1">Endomembrane system</location>
        <topology evidence="1">Multi-pass membrane protein</topology>
    </subcellularLocation>
</comment>
<evidence type="ECO:0000256" key="9">
    <source>
        <dbReference type="ARBA" id="ARBA00022967"/>
    </source>
</evidence>
<dbReference type="GO" id="GO:0005886">
    <property type="term" value="C:plasma membrane"/>
    <property type="evidence" value="ECO:0007669"/>
    <property type="project" value="UniProtKB-SubCell"/>
</dbReference>
<evidence type="ECO:0000256" key="5">
    <source>
        <dbReference type="ARBA" id="ARBA00022692"/>
    </source>
</evidence>
<feature type="transmembrane region" description="Helical" evidence="16">
    <location>
        <begin position="692"/>
        <end position="711"/>
    </location>
</feature>
<dbReference type="InterPro" id="IPR023298">
    <property type="entry name" value="ATPase_P-typ_TM_dom_sf"/>
</dbReference>
<dbReference type="EMBL" id="CP017258">
    <property type="protein sequence ID" value="AQW87642.1"/>
    <property type="molecule type" value="Genomic_DNA"/>
</dbReference>
<dbReference type="InterPro" id="IPR023214">
    <property type="entry name" value="HAD_sf"/>
</dbReference>
<dbReference type="GO" id="GO:0016887">
    <property type="term" value="F:ATP hydrolysis activity"/>
    <property type="evidence" value="ECO:0007669"/>
    <property type="project" value="InterPro"/>
</dbReference>
<evidence type="ECO:0000256" key="6">
    <source>
        <dbReference type="ARBA" id="ARBA00022723"/>
    </source>
</evidence>
<dbReference type="PRINTS" id="PR00943">
    <property type="entry name" value="CUATPASE"/>
</dbReference>
<accession>A0A1S6U7I8</accession>
<dbReference type="InterPro" id="IPR027256">
    <property type="entry name" value="P-typ_ATPase_IB"/>
</dbReference>
<dbReference type="CDD" id="cd02094">
    <property type="entry name" value="P-type_ATPase_Cu-like"/>
    <property type="match status" value="1"/>
</dbReference>
<comment type="function">
    <text evidence="12">Probably involved in copper export.</text>
</comment>
<dbReference type="PRINTS" id="PR00119">
    <property type="entry name" value="CATATPASE"/>
</dbReference>
<dbReference type="SUPFAM" id="SSF55008">
    <property type="entry name" value="HMA, heavy metal-associated domain"/>
    <property type="match status" value="1"/>
</dbReference>
<feature type="transmembrane region" description="Helical" evidence="16">
    <location>
        <begin position="147"/>
        <end position="165"/>
    </location>
</feature>
<dbReference type="GO" id="GO:0005524">
    <property type="term" value="F:ATP binding"/>
    <property type="evidence" value="ECO:0007669"/>
    <property type="project" value="UniProtKB-UniRule"/>
</dbReference>
<dbReference type="PANTHER" id="PTHR43520">
    <property type="entry name" value="ATP7, ISOFORM B"/>
    <property type="match status" value="1"/>
</dbReference>
<dbReference type="GO" id="GO:0005507">
    <property type="term" value="F:copper ion binding"/>
    <property type="evidence" value="ECO:0007669"/>
    <property type="project" value="TreeGrafter"/>
</dbReference>
<dbReference type="SUPFAM" id="SSF56784">
    <property type="entry name" value="HAD-like"/>
    <property type="match status" value="1"/>
</dbReference>
<dbReference type="InterPro" id="IPR059000">
    <property type="entry name" value="ATPase_P-type_domA"/>
</dbReference>
<dbReference type="Gene3D" id="2.70.150.10">
    <property type="entry name" value="Calcium-transporting ATPase, cytoplasmic transduction domain A"/>
    <property type="match status" value="1"/>
</dbReference>
<keyword evidence="10 16" id="KW-1133">Transmembrane helix</keyword>
<dbReference type="CDD" id="cd00371">
    <property type="entry name" value="HMA"/>
    <property type="match status" value="1"/>
</dbReference>
<proteinExistence type="inferred from homology"/>
<dbReference type="InterPro" id="IPR023299">
    <property type="entry name" value="ATPase_P-typ_cyto_dom_N"/>
</dbReference>
<evidence type="ECO:0000256" key="16">
    <source>
        <dbReference type="RuleBase" id="RU362081"/>
    </source>
</evidence>
<dbReference type="InterPro" id="IPR006121">
    <property type="entry name" value="HMA_dom"/>
</dbReference>
<dbReference type="InterPro" id="IPR044492">
    <property type="entry name" value="P_typ_ATPase_HD_dom"/>
</dbReference>
<evidence type="ECO:0000313" key="19">
    <source>
        <dbReference type="Proteomes" id="UP000190868"/>
    </source>
</evidence>
<reference evidence="19" key="1">
    <citation type="submission" date="2016-09" db="EMBL/GenBank/DDBJ databases">
        <title>Comparative genomics of the Campylobacter concisus group.</title>
        <authorList>
            <person name="Miller W.G."/>
            <person name="Yee E."/>
            <person name="Chapman M.H."/>
            <person name="Huynh S."/>
            <person name="Bono J.L."/>
            <person name="On S.L.W."/>
            <person name="StLeger J."/>
            <person name="Foster G."/>
            <person name="Parker C.T."/>
        </authorList>
    </citation>
    <scope>NUCLEOTIDE SEQUENCE [LARGE SCALE GENOMIC DNA]</scope>
    <source>
        <strain evidence="19">RM18021</strain>
    </source>
</reference>
<feature type="transmembrane region" description="Helical" evidence="16">
    <location>
        <begin position="177"/>
        <end position="195"/>
    </location>
</feature>
<evidence type="ECO:0000256" key="8">
    <source>
        <dbReference type="ARBA" id="ARBA00022840"/>
    </source>
</evidence>
<evidence type="ECO:0000256" key="10">
    <source>
        <dbReference type="ARBA" id="ARBA00022989"/>
    </source>
</evidence>
<keyword evidence="6 16" id="KW-0479">Metal-binding</keyword>
<dbReference type="Pfam" id="PF00403">
    <property type="entry name" value="HMA"/>
    <property type="match status" value="1"/>
</dbReference>
<evidence type="ECO:0000313" key="18">
    <source>
        <dbReference type="EMBL" id="AQW87642.1"/>
    </source>
</evidence>
<dbReference type="FunFam" id="2.70.150.10:FF:000002">
    <property type="entry name" value="Copper-transporting ATPase 1, putative"/>
    <property type="match status" value="1"/>
</dbReference>
<evidence type="ECO:0000256" key="11">
    <source>
        <dbReference type="ARBA" id="ARBA00023136"/>
    </source>
</evidence>
<dbReference type="SUPFAM" id="SSF81653">
    <property type="entry name" value="Calcium ATPase, transduction domain A"/>
    <property type="match status" value="1"/>
</dbReference>
<dbReference type="SFLD" id="SFLDS00003">
    <property type="entry name" value="Haloacid_Dehalogenase"/>
    <property type="match status" value="1"/>
</dbReference>
<dbReference type="NCBIfam" id="TIGR01511">
    <property type="entry name" value="ATPase-IB1_Cu"/>
    <property type="match status" value="1"/>
</dbReference>
<feature type="transmembrane region" description="Helical" evidence="16">
    <location>
        <begin position="330"/>
        <end position="352"/>
    </location>
</feature>